<dbReference type="Proteomes" id="UP000789572">
    <property type="component" value="Unassembled WGS sequence"/>
</dbReference>
<feature type="non-terminal residue" evidence="2">
    <location>
        <position position="92"/>
    </location>
</feature>
<feature type="non-terminal residue" evidence="2">
    <location>
        <position position="1"/>
    </location>
</feature>
<evidence type="ECO:0000313" key="3">
    <source>
        <dbReference type="Proteomes" id="UP000789572"/>
    </source>
</evidence>
<comment type="caution">
    <text evidence="2">The sequence shown here is derived from an EMBL/GenBank/DDBJ whole genome shotgun (WGS) entry which is preliminary data.</text>
</comment>
<dbReference type="AlphaFoldDB" id="A0A9N9EDJ2"/>
<keyword evidence="3" id="KW-1185">Reference proteome</keyword>
<feature type="compositionally biased region" description="Low complexity" evidence="1">
    <location>
        <begin position="29"/>
        <end position="39"/>
    </location>
</feature>
<gene>
    <name evidence="2" type="ORF">POCULU_LOCUS11206</name>
</gene>
<evidence type="ECO:0000256" key="1">
    <source>
        <dbReference type="SAM" id="MobiDB-lite"/>
    </source>
</evidence>
<name>A0A9N9EDJ2_9GLOM</name>
<dbReference type="EMBL" id="CAJVPJ010007410">
    <property type="protein sequence ID" value="CAG8675435.1"/>
    <property type="molecule type" value="Genomic_DNA"/>
</dbReference>
<feature type="region of interest" description="Disordered" evidence="1">
    <location>
        <begin position="1"/>
        <end position="39"/>
    </location>
</feature>
<proteinExistence type="predicted"/>
<protein>
    <submittedName>
        <fullName evidence="2">3002_t:CDS:1</fullName>
    </submittedName>
</protein>
<reference evidence="2" key="1">
    <citation type="submission" date="2021-06" db="EMBL/GenBank/DDBJ databases">
        <authorList>
            <person name="Kallberg Y."/>
            <person name="Tangrot J."/>
            <person name="Rosling A."/>
        </authorList>
    </citation>
    <scope>NUCLEOTIDE SEQUENCE</scope>
    <source>
        <strain evidence="2">IA702</strain>
    </source>
</reference>
<organism evidence="2 3">
    <name type="scientific">Paraglomus occultum</name>
    <dbReference type="NCBI Taxonomy" id="144539"/>
    <lineage>
        <taxon>Eukaryota</taxon>
        <taxon>Fungi</taxon>
        <taxon>Fungi incertae sedis</taxon>
        <taxon>Mucoromycota</taxon>
        <taxon>Glomeromycotina</taxon>
        <taxon>Glomeromycetes</taxon>
        <taxon>Paraglomerales</taxon>
        <taxon>Paraglomeraceae</taxon>
        <taxon>Paraglomus</taxon>
    </lineage>
</organism>
<accession>A0A9N9EDJ2</accession>
<sequence>QKVTRRRYQPPHQARCEEQVGIESDSDTESTATTWTSGSTTSSLDIINSYYYEETGVDLQGPDGSETCFKPFPEEEDAQPFYELYEALTTEQ</sequence>
<evidence type="ECO:0000313" key="2">
    <source>
        <dbReference type="EMBL" id="CAG8675435.1"/>
    </source>
</evidence>